<dbReference type="GO" id="GO:0008964">
    <property type="term" value="F:phosphoenolpyruvate carboxylase activity"/>
    <property type="evidence" value="ECO:0007669"/>
    <property type="project" value="UniProtKB-EC"/>
</dbReference>
<feature type="active site" evidence="4">
    <location>
        <position position="187"/>
    </location>
</feature>
<evidence type="ECO:0000313" key="5">
    <source>
        <dbReference type="EMBL" id="CAA9489310.1"/>
    </source>
</evidence>
<dbReference type="GO" id="GO:0015977">
    <property type="term" value="P:carbon fixation"/>
    <property type="evidence" value="ECO:0007669"/>
    <property type="project" value="InterPro"/>
</dbReference>
<dbReference type="InterPro" id="IPR018129">
    <property type="entry name" value="PEP_COase_Lys_AS"/>
</dbReference>
<evidence type="ECO:0000256" key="2">
    <source>
        <dbReference type="ARBA" id="ARBA00022419"/>
    </source>
</evidence>
<dbReference type="AlphaFoldDB" id="A0A6J4S4T9"/>
<gene>
    <name evidence="5" type="ORF">AVDCRST_MAG12-1998</name>
</gene>
<reference evidence="5" key="1">
    <citation type="submission" date="2020-02" db="EMBL/GenBank/DDBJ databases">
        <authorList>
            <person name="Meier V. D."/>
        </authorList>
    </citation>
    <scope>NUCLEOTIDE SEQUENCE</scope>
    <source>
        <strain evidence="5">AVDCRST_MAG12</strain>
    </source>
</reference>
<comment type="function">
    <text evidence="1">Forms oxaloacetate, a four-carbon dicarboxylic acid source for the tricarboxylic acid cycle.</text>
</comment>
<dbReference type="Pfam" id="PF00311">
    <property type="entry name" value="PEPcase"/>
    <property type="match status" value="1"/>
</dbReference>
<dbReference type="PRINTS" id="PR00150">
    <property type="entry name" value="PEPCARBXLASE"/>
</dbReference>
<sequence>MYRYLRFVSGPIGGNVTLPTVSIRQGTEQAPEAGYADLPPGVGFAPKDKPLRRDINLLGRVLGQVLIEQEGRRLFDAEEEIRLLCKRLRFDYDPGLDGRLRDLIDGLEPDDLNRIVRAFSVYFQLVNIAERYHRVRRSRQYEASPDSPPQRASVASALSRLKDEGMGAGGLQRVLDGMNVGLVLTAHPTEALRRSVRRKHERIGEMLAGLESPSLTRKERRRIEEGLAEEITVLWQTDELRVRRPEVAQEIERTLLFFDHPLVSATLEAYREFEDELAAQFPEETPRLGRVLEFGSWVGGDQDGNPFVEPPMINTALGLHRRMIVERHLASVSWLVDHMSQSRRLTGVSGKL</sequence>
<dbReference type="EMBL" id="CADCVK010000304">
    <property type="protein sequence ID" value="CAA9489310.1"/>
    <property type="molecule type" value="Genomic_DNA"/>
</dbReference>
<dbReference type="SUPFAM" id="SSF51621">
    <property type="entry name" value="Phosphoenolpyruvate/pyruvate domain"/>
    <property type="match status" value="1"/>
</dbReference>
<keyword evidence="5" id="KW-0456">Lyase</keyword>
<protein>
    <recommendedName>
        <fullName evidence="2">Phosphoenolpyruvate carboxylase</fullName>
    </recommendedName>
</protein>
<evidence type="ECO:0000256" key="1">
    <source>
        <dbReference type="ARBA" id="ARBA00003670"/>
    </source>
</evidence>
<dbReference type="PANTHER" id="PTHR30523:SF6">
    <property type="entry name" value="PHOSPHOENOLPYRUVATE CARBOXYLASE"/>
    <property type="match status" value="1"/>
</dbReference>
<dbReference type="PANTHER" id="PTHR30523">
    <property type="entry name" value="PHOSPHOENOLPYRUVATE CARBOXYLASE"/>
    <property type="match status" value="1"/>
</dbReference>
<keyword evidence="5" id="KW-0670">Pyruvate</keyword>
<feature type="non-terminal residue" evidence="5">
    <location>
        <position position="352"/>
    </location>
</feature>
<name>A0A6J4S4T9_9ACTN</name>
<dbReference type="InterPro" id="IPR021135">
    <property type="entry name" value="PEP_COase"/>
</dbReference>
<dbReference type="PROSITE" id="PS00781">
    <property type="entry name" value="PEPCASE_1"/>
    <property type="match status" value="1"/>
</dbReference>
<accession>A0A6J4S4T9</accession>
<comment type="catalytic activity">
    <reaction evidence="3">
        <text>oxaloacetate + phosphate = phosphoenolpyruvate + hydrogencarbonate</text>
        <dbReference type="Rhea" id="RHEA:28370"/>
        <dbReference type="ChEBI" id="CHEBI:16452"/>
        <dbReference type="ChEBI" id="CHEBI:17544"/>
        <dbReference type="ChEBI" id="CHEBI:43474"/>
        <dbReference type="ChEBI" id="CHEBI:58702"/>
        <dbReference type="EC" id="4.1.1.31"/>
    </reaction>
</comment>
<dbReference type="GO" id="GO:0006099">
    <property type="term" value="P:tricarboxylic acid cycle"/>
    <property type="evidence" value="ECO:0007669"/>
    <property type="project" value="InterPro"/>
</dbReference>
<evidence type="ECO:0000256" key="3">
    <source>
        <dbReference type="ARBA" id="ARBA00048995"/>
    </source>
</evidence>
<proteinExistence type="predicted"/>
<evidence type="ECO:0000256" key="4">
    <source>
        <dbReference type="PROSITE-ProRule" id="PRU10111"/>
    </source>
</evidence>
<dbReference type="InterPro" id="IPR015813">
    <property type="entry name" value="Pyrv/PenolPyrv_kinase-like_dom"/>
</dbReference>
<dbReference type="GO" id="GO:0005829">
    <property type="term" value="C:cytosol"/>
    <property type="evidence" value="ECO:0007669"/>
    <property type="project" value="TreeGrafter"/>
</dbReference>
<organism evidence="5">
    <name type="scientific">uncultured Rubrobacteraceae bacterium</name>
    <dbReference type="NCBI Taxonomy" id="349277"/>
    <lineage>
        <taxon>Bacteria</taxon>
        <taxon>Bacillati</taxon>
        <taxon>Actinomycetota</taxon>
        <taxon>Rubrobacteria</taxon>
        <taxon>Rubrobacterales</taxon>
        <taxon>Rubrobacteraceae</taxon>
        <taxon>environmental samples</taxon>
    </lineage>
</organism>